<organism evidence="1 2">
    <name type="scientific">Castor canadensis</name>
    <name type="common">American beaver</name>
    <dbReference type="NCBI Taxonomy" id="51338"/>
    <lineage>
        <taxon>Eukaryota</taxon>
        <taxon>Metazoa</taxon>
        <taxon>Chordata</taxon>
        <taxon>Craniata</taxon>
        <taxon>Vertebrata</taxon>
        <taxon>Euteleostomi</taxon>
        <taxon>Mammalia</taxon>
        <taxon>Eutheria</taxon>
        <taxon>Euarchontoglires</taxon>
        <taxon>Glires</taxon>
        <taxon>Rodentia</taxon>
        <taxon>Castorimorpha</taxon>
        <taxon>Castoridae</taxon>
        <taxon>Castor</taxon>
    </lineage>
</organism>
<sequence length="164" mass="17756">MPSSPATTRAGPGRPSPPGSPTPTRTHRPARPARTAAPRRAACTRIPEMIFSFFISSIRSPFLGSCLPDWLHSVLEDGMSSNGVTRPAAPSGISKPEKKMNSGTQCPNSQSLSSGPQAQKQNGLWITEAKRDAKRMSAKEVTINVTESIRQMDRSKRITKNCIN</sequence>
<evidence type="ECO:0000313" key="1">
    <source>
        <dbReference type="Proteomes" id="UP001732720"/>
    </source>
</evidence>
<dbReference type="Proteomes" id="UP001732720">
    <property type="component" value="Chromosome 3"/>
</dbReference>
<dbReference type="RefSeq" id="XP_073925069.1">
    <property type="nucleotide sequence ID" value="XM_074068968.1"/>
</dbReference>
<reference evidence="2" key="1">
    <citation type="submission" date="2025-08" db="UniProtKB">
        <authorList>
            <consortium name="RefSeq"/>
        </authorList>
    </citation>
    <scope>IDENTIFICATION</scope>
</reference>
<accession>A0AC58M6P7</accession>
<name>A0AC58M6P7_CASCN</name>
<keyword evidence="1" id="KW-1185">Reference proteome</keyword>
<gene>
    <name evidence="2" type="primary">Baalc</name>
</gene>
<proteinExistence type="predicted"/>
<evidence type="ECO:0000313" key="2">
    <source>
        <dbReference type="RefSeq" id="XP_073925069.1"/>
    </source>
</evidence>
<protein>
    <submittedName>
        <fullName evidence="2">Brain and acute leukemia cytoplasmic protein isoform X1</fullName>
    </submittedName>
</protein>